<feature type="transmembrane region" description="Helical" evidence="1">
    <location>
        <begin position="236"/>
        <end position="258"/>
    </location>
</feature>
<dbReference type="PANTHER" id="PTHR40400:SF1">
    <property type="entry name" value="SLR1512 PROTEIN"/>
    <property type="match status" value="1"/>
</dbReference>
<feature type="transmembrane region" description="Helical" evidence="1">
    <location>
        <begin position="63"/>
        <end position="85"/>
    </location>
</feature>
<accession>A0A502FAG9</accession>
<dbReference type="EMBL" id="RCZP01000041">
    <property type="protein sequence ID" value="TPG46370.1"/>
    <property type="molecule type" value="Genomic_DNA"/>
</dbReference>
<dbReference type="Proteomes" id="UP000317078">
    <property type="component" value="Unassembled WGS sequence"/>
</dbReference>
<evidence type="ECO:0000313" key="3">
    <source>
        <dbReference type="Proteomes" id="UP000317078"/>
    </source>
</evidence>
<organism evidence="2 3">
    <name type="scientific">Muricoccus nepalensis</name>
    <dbReference type="NCBI Taxonomy" id="1854500"/>
    <lineage>
        <taxon>Bacteria</taxon>
        <taxon>Pseudomonadati</taxon>
        <taxon>Pseudomonadota</taxon>
        <taxon>Alphaproteobacteria</taxon>
        <taxon>Acetobacterales</taxon>
        <taxon>Roseomonadaceae</taxon>
        <taxon>Muricoccus</taxon>
    </lineage>
</organism>
<feature type="transmembrane region" description="Helical" evidence="1">
    <location>
        <begin position="97"/>
        <end position="115"/>
    </location>
</feature>
<keyword evidence="3" id="KW-1185">Reference proteome</keyword>
<feature type="transmembrane region" description="Helical" evidence="1">
    <location>
        <begin position="296"/>
        <end position="320"/>
    </location>
</feature>
<feature type="transmembrane region" description="Helical" evidence="1">
    <location>
        <begin position="169"/>
        <end position="191"/>
    </location>
</feature>
<gene>
    <name evidence="2" type="ORF">EAH89_25020</name>
</gene>
<comment type="caution">
    <text evidence="2">The sequence shown here is derived from an EMBL/GenBank/DDBJ whole genome shotgun (WGS) entry which is preliminary data.</text>
</comment>
<feature type="transmembrane region" description="Helical" evidence="1">
    <location>
        <begin position="37"/>
        <end position="57"/>
    </location>
</feature>
<evidence type="ECO:0000313" key="2">
    <source>
        <dbReference type="EMBL" id="TPG46370.1"/>
    </source>
</evidence>
<feature type="transmembrane region" description="Helical" evidence="1">
    <location>
        <begin position="127"/>
        <end position="148"/>
    </location>
</feature>
<protein>
    <submittedName>
        <fullName evidence="2">Sodium-dependent bicarbonate transport family permease</fullName>
    </submittedName>
</protein>
<dbReference type="RefSeq" id="WP_140886454.1">
    <property type="nucleotide sequence ID" value="NZ_RCZP01000041.1"/>
</dbReference>
<dbReference type="Pfam" id="PF05982">
    <property type="entry name" value="Sbt_1"/>
    <property type="match status" value="1"/>
</dbReference>
<dbReference type="PANTHER" id="PTHR40400">
    <property type="entry name" value="SLR1512 PROTEIN"/>
    <property type="match status" value="1"/>
</dbReference>
<dbReference type="InterPro" id="IPR010293">
    <property type="entry name" value="Sbt_1"/>
</dbReference>
<dbReference type="OrthoDB" id="345121at2"/>
<keyword evidence="1" id="KW-1133">Transmembrane helix</keyword>
<sequence>MIDLGASLLSPAVLCFVLGAAAHGLRSDLRLPDAMFSVLSAYLMLAIGLKGGAALAATPFAAFVGPAAGALALGCAIPVWTYALLRRLGGFSAADAAAVAAHYGSVSAVTFAAVIDGLGRAGVGFEGYAAALLALLEAPAILIALALGGLGGARGGAGHGGTEGALGRVLAEVATGKSVVLLVGGLAIGALVGPSGLGPVKPFFVDLFPGVLCLFLLDLGRVAAERARDFRAAGPWLALFAVLAPVVHGALGVLVAYGTGMSQGGAVVLGTLAASASYIAAPAAVRLALPEANPGLYLTASLAITFPFNIVFGIALYAAMARLVYG</sequence>
<evidence type="ECO:0000256" key="1">
    <source>
        <dbReference type="SAM" id="Phobius"/>
    </source>
</evidence>
<keyword evidence="1" id="KW-0812">Transmembrane</keyword>
<dbReference type="AlphaFoldDB" id="A0A502FAG9"/>
<keyword evidence="1" id="KW-0472">Membrane</keyword>
<feature type="transmembrane region" description="Helical" evidence="1">
    <location>
        <begin position="264"/>
        <end position="289"/>
    </location>
</feature>
<name>A0A502FAG9_9PROT</name>
<proteinExistence type="predicted"/>
<feature type="transmembrane region" description="Helical" evidence="1">
    <location>
        <begin position="6"/>
        <end position="25"/>
    </location>
</feature>
<reference evidence="2 3" key="1">
    <citation type="journal article" date="2019" name="Environ. Microbiol.">
        <title>Species interactions and distinct microbial communities in high Arctic permafrost affected cryosols are associated with the CH4 and CO2 gas fluxes.</title>
        <authorList>
            <person name="Altshuler I."/>
            <person name="Hamel J."/>
            <person name="Turney S."/>
            <person name="Magnuson E."/>
            <person name="Levesque R."/>
            <person name="Greer C."/>
            <person name="Whyte L.G."/>
        </authorList>
    </citation>
    <scope>NUCLEOTIDE SEQUENCE [LARGE SCALE GENOMIC DNA]</scope>
    <source>
        <strain evidence="2 3">S9.3B</strain>
    </source>
</reference>